<evidence type="ECO:0000259" key="2">
    <source>
        <dbReference type="Pfam" id="PF13723"/>
    </source>
</evidence>
<dbReference type="Gene3D" id="3.40.47.10">
    <property type="match status" value="1"/>
</dbReference>
<dbReference type="RefSeq" id="WP_055201634.1">
    <property type="nucleotide sequence ID" value="NZ_DAWDUM010000001.1"/>
</dbReference>
<dbReference type="InterPro" id="IPR014030">
    <property type="entry name" value="Ketoacyl_synth_N"/>
</dbReference>
<gene>
    <name evidence="3" type="ORF">F2S36_02525</name>
    <name evidence="4" type="ORF">NE651_03830</name>
</gene>
<evidence type="ECO:0000256" key="1">
    <source>
        <dbReference type="SAM" id="MobiDB-lite"/>
    </source>
</evidence>
<feature type="region of interest" description="Disordered" evidence="1">
    <location>
        <begin position="201"/>
        <end position="263"/>
    </location>
</feature>
<dbReference type="GO" id="GO:0016746">
    <property type="term" value="F:acyltransferase activity"/>
    <property type="evidence" value="ECO:0007669"/>
    <property type="project" value="InterPro"/>
</dbReference>
<dbReference type="Proteomes" id="UP000323119">
    <property type="component" value="Unassembled WGS sequence"/>
</dbReference>
<reference evidence="3 5" key="1">
    <citation type="journal article" date="2019" name="Nat. Med.">
        <title>A library of human gut bacterial isolates paired with longitudinal multiomics data enables mechanistic microbiome research.</title>
        <authorList>
            <person name="Poyet M."/>
            <person name="Groussin M."/>
            <person name="Gibbons S.M."/>
            <person name="Avila-Pacheco J."/>
            <person name="Jiang X."/>
            <person name="Kearney S.M."/>
            <person name="Perrotta A.R."/>
            <person name="Berdy B."/>
            <person name="Zhao S."/>
            <person name="Lieberman T.D."/>
            <person name="Swanson P.K."/>
            <person name="Smith M."/>
            <person name="Roesemann S."/>
            <person name="Alexander J.E."/>
            <person name="Rich S.A."/>
            <person name="Livny J."/>
            <person name="Vlamakis H."/>
            <person name="Clish C."/>
            <person name="Bullock K."/>
            <person name="Deik A."/>
            <person name="Scott J."/>
            <person name="Pierce K.A."/>
            <person name="Xavier R.J."/>
            <person name="Alm E.J."/>
        </authorList>
    </citation>
    <scope>NUCLEOTIDE SEQUENCE [LARGE SCALE GENOMIC DNA]</scope>
    <source>
        <strain evidence="3 5">BIOML-A204</strain>
    </source>
</reference>
<organism evidence="3 5">
    <name type="scientific">Alistipes onderdonkii</name>
    <dbReference type="NCBI Taxonomy" id="328813"/>
    <lineage>
        <taxon>Bacteria</taxon>
        <taxon>Pseudomonadati</taxon>
        <taxon>Bacteroidota</taxon>
        <taxon>Bacteroidia</taxon>
        <taxon>Bacteroidales</taxon>
        <taxon>Rikenellaceae</taxon>
        <taxon>Alistipes</taxon>
    </lineage>
</organism>
<sequence>MKLYVNCITSGAGLRRDIKELIPEMNLRRRMSRVVKSGVAAGIESLLEFGDRAAVEAVVTATGLGCIADSEKFLDSLIANEERMLNPTPFIQSTFNTVGAQIALLRGLHCYNTTYANRWTSFENALTDAALRIGAGLSRAVLVGAFDETTPSVEKVLQRLGMAQQGGWGESSVFFVLTAEAFDTSVAAITGIRFTDGTAIGESAGSEFPDGESAGTGRIQSREDAGTRTSAGGNAGREIPAGGSPGTGAAAGNGEEPGNAMHSGECRTVRASMSGVTPHFTAIAEVFRRVVAGEAGNTGKAGNIGNAGSIEDTGNTGNIGNAGNAEQRIVLYNDFPGSTVSAIELTCM</sequence>
<reference evidence="4" key="2">
    <citation type="submission" date="2022-06" db="EMBL/GenBank/DDBJ databases">
        <title>Isolation of gut microbiota from human fecal samples.</title>
        <authorList>
            <person name="Pamer E.G."/>
            <person name="Barat B."/>
            <person name="Waligurski E."/>
            <person name="Medina S."/>
            <person name="Paddock L."/>
            <person name="Mostad J."/>
        </authorList>
    </citation>
    <scope>NUCLEOTIDE SEQUENCE</scope>
    <source>
        <strain evidence="4">DFI.6.22</strain>
    </source>
</reference>
<evidence type="ECO:0000313" key="3">
    <source>
        <dbReference type="EMBL" id="KAA2563707.1"/>
    </source>
</evidence>
<evidence type="ECO:0000313" key="5">
    <source>
        <dbReference type="Proteomes" id="UP000323119"/>
    </source>
</evidence>
<dbReference type="AlphaFoldDB" id="A0A9P3ZKZ7"/>
<proteinExistence type="predicted"/>
<evidence type="ECO:0000313" key="4">
    <source>
        <dbReference type="EMBL" id="MCQ5082017.1"/>
    </source>
</evidence>
<name>A0A9P3ZKZ7_9BACT</name>
<accession>A0A9P3ZKZ7</accession>
<protein>
    <submittedName>
        <fullName evidence="3">Beta-ketoacyl synthase chain length factor</fullName>
    </submittedName>
</protein>
<dbReference type="EMBL" id="JANGBQ010000004">
    <property type="protein sequence ID" value="MCQ5082017.1"/>
    <property type="molecule type" value="Genomic_DNA"/>
</dbReference>
<dbReference type="Proteomes" id="UP001205035">
    <property type="component" value="Unassembled WGS sequence"/>
</dbReference>
<dbReference type="SUPFAM" id="SSF53901">
    <property type="entry name" value="Thiolase-like"/>
    <property type="match status" value="1"/>
</dbReference>
<comment type="caution">
    <text evidence="3">The sequence shown here is derived from an EMBL/GenBank/DDBJ whole genome shotgun (WGS) entry which is preliminary data.</text>
</comment>
<dbReference type="Pfam" id="PF13723">
    <property type="entry name" value="Ketoacyl-synt_2"/>
    <property type="match status" value="1"/>
</dbReference>
<dbReference type="EMBL" id="VVUY01000002">
    <property type="protein sequence ID" value="KAA2563707.1"/>
    <property type="molecule type" value="Genomic_DNA"/>
</dbReference>
<feature type="domain" description="Beta-ketoacyl synthase-like N-terminal" evidence="2">
    <location>
        <begin position="21"/>
        <end position="153"/>
    </location>
</feature>
<dbReference type="InterPro" id="IPR016039">
    <property type="entry name" value="Thiolase-like"/>
</dbReference>